<dbReference type="PANTHER" id="PTHR10766">
    <property type="entry name" value="TRANSMEMBRANE 9 SUPERFAMILY PROTEIN"/>
    <property type="match status" value="1"/>
</dbReference>
<accession>A0AAD3R473</accession>
<dbReference type="EMBL" id="BRZM01000020">
    <property type="protein sequence ID" value="GLD54903.1"/>
    <property type="molecule type" value="Genomic_DNA"/>
</dbReference>
<evidence type="ECO:0000256" key="4">
    <source>
        <dbReference type="ARBA" id="ARBA00022729"/>
    </source>
</evidence>
<dbReference type="InterPro" id="IPR004240">
    <property type="entry name" value="EMP70"/>
</dbReference>
<feature type="transmembrane region" description="Helical" evidence="8">
    <location>
        <begin position="155"/>
        <end position="177"/>
    </location>
</feature>
<keyword evidence="6 8" id="KW-0472">Membrane</keyword>
<evidence type="ECO:0000256" key="8">
    <source>
        <dbReference type="RuleBase" id="RU363079"/>
    </source>
</evidence>
<evidence type="ECO:0000256" key="7">
    <source>
        <dbReference type="ARBA" id="ARBA00037688"/>
    </source>
</evidence>
<evidence type="ECO:0000256" key="2">
    <source>
        <dbReference type="ARBA" id="ARBA00005227"/>
    </source>
</evidence>
<comment type="subcellular location">
    <subcellularLocation>
        <location evidence="1">Cytoplasmic vesicle</location>
        <location evidence="1">Autophagosome membrane</location>
        <topology evidence="1">Multi-pass membrane protein</topology>
    </subcellularLocation>
</comment>
<reference evidence="9" key="1">
    <citation type="submission" date="2022-08" db="EMBL/GenBank/DDBJ databases">
        <title>Genome sequencing of akame (Lates japonicus).</title>
        <authorList>
            <person name="Hashiguchi Y."/>
            <person name="Takahashi H."/>
        </authorList>
    </citation>
    <scope>NUCLEOTIDE SEQUENCE</scope>
    <source>
        <strain evidence="9">Kochi</strain>
    </source>
</reference>
<organism evidence="9 10">
    <name type="scientific">Lates japonicus</name>
    <name type="common">Japanese lates</name>
    <dbReference type="NCBI Taxonomy" id="270547"/>
    <lineage>
        <taxon>Eukaryota</taxon>
        <taxon>Metazoa</taxon>
        <taxon>Chordata</taxon>
        <taxon>Craniata</taxon>
        <taxon>Vertebrata</taxon>
        <taxon>Euteleostomi</taxon>
        <taxon>Actinopterygii</taxon>
        <taxon>Neopterygii</taxon>
        <taxon>Teleostei</taxon>
        <taxon>Neoteleostei</taxon>
        <taxon>Acanthomorphata</taxon>
        <taxon>Carangaria</taxon>
        <taxon>Carangaria incertae sedis</taxon>
        <taxon>Centropomidae</taxon>
        <taxon>Lates</taxon>
    </lineage>
</organism>
<protein>
    <recommendedName>
        <fullName evidence="8">Transmembrane 9 superfamily member</fullName>
    </recommendedName>
</protein>
<name>A0AAD3R473_LATJO</name>
<evidence type="ECO:0000256" key="1">
    <source>
        <dbReference type="ARBA" id="ARBA00004542"/>
    </source>
</evidence>
<dbReference type="GO" id="GO:0072657">
    <property type="term" value="P:protein localization to membrane"/>
    <property type="evidence" value="ECO:0007669"/>
    <property type="project" value="TreeGrafter"/>
</dbReference>
<evidence type="ECO:0000256" key="5">
    <source>
        <dbReference type="ARBA" id="ARBA00022989"/>
    </source>
</evidence>
<comment type="similarity">
    <text evidence="2 8">Belongs to the nonaspanin (TM9SF) (TC 9.A.2) family.</text>
</comment>
<dbReference type="Pfam" id="PF02990">
    <property type="entry name" value="EMP70"/>
    <property type="match status" value="1"/>
</dbReference>
<dbReference type="GO" id="GO:0000421">
    <property type="term" value="C:autophagosome membrane"/>
    <property type="evidence" value="ECO:0007669"/>
    <property type="project" value="UniProtKB-SubCell"/>
</dbReference>
<dbReference type="Proteomes" id="UP001279410">
    <property type="component" value="Unassembled WGS sequence"/>
</dbReference>
<feature type="transmembrane region" description="Helical" evidence="8">
    <location>
        <begin position="314"/>
        <end position="345"/>
    </location>
</feature>
<feature type="transmembrane region" description="Helical" evidence="8">
    <location>
        <begin position="122"/>
        <end position="149"/>
    </location>
</feature>
<evidence type="ECO:0000313" key="10">
    <source>
        <dbReference type="Proteomes" id="UP001279410"/>
    </source>
</evidence>
<sequence length="351" mass="39422">MSHSIDAYRSREETVGAWTQRNPADRQVLSDLRHRTEVTQHRHWLDSGLANSIRTYVNKVGPYHNPQETYHYYTPPVCSPEKNDFARYNVEEEGGCDDLDQGDNGWKIIHTDVFRFPPYKSLLCAVLGVGAQFLTLATGIIIMALLGMFNVHRHGAINSAAIVLYALTSCVSGYVSCSFYTQINGQRWVWNIILTSSLFSDPHELLAWKHTRAVHMAIAASCHSVPSLRSCTTSCQILPAEEHHPHGLPALANLLSVGARIRGPHLLPQSGETTVVVWVPRWSTGPRPLFISAHSAFYYRTGSVHERLVQSTEFFGYSLLTALVFSLMLGSVAFWASLAFIRYIYRSLKMD</sequence>
<dbReference type="PANTHER" id="PTHR10766:SF177">
    <property type="entry name" value="TRANSMEMBRANE 9 SUPERFAMILY MEMBER 1"/>
    <property type="match status" value="1"/>
</dbReference>
<evidence type="ECO:0000256" key="6">
    <source>
        <dbReference type="ARBA" id="ARBA00023136"/>
    </source>
</evidence>
<keyword evidence="10" id="KW-1185">Reference proteome</keyword>
<comment type="caution">
    <text evidence="8">Lacks conserved residue(s) required for the propagation of feature annotation.</text>
</comment>
<gene>
    <name evidence="9" type="ORF">AKAME5_000746600</name>
</gene>
<dbReference type="AlphaFoldDB" id="A0AAD3R473"/>
<keyword evidence="4" id="KW-0732">Signal</keyword>
<comment type="caution">
    <text evidence="9">The sequence shown here is derived from an EMBL/GenBank/DDBJ whole genome shotgun (WGS) entry which is preliminary data.</text>
</comment>
<keyword evidence="5 8" id="KW-1133">Transmembrane helix</keyword>
<proteinExistence type="inferred from homology"/>
<evidence type="ECO:0000313" key="9">
    <source>
        <dbReference type="EMBL" id="GLD54903.1"/>
    </source>
</evidence>
<evidence type="ECO:0000256" key="3">
    <source>
        <dbReference type="ARBA" id="ARBA00022692"/>
    </source>
</evidence>
<comment type="function">
    <text evidence="7">Plays an essential role in autophagy.</text>
</comment>
<keyword evidence="3 8" id="KW-0812">Transmembrane</keyword>